<protein>
    <submittedName>
        <fullName evidence="2">ATP-dependent helicase HrpA</fullName>
    </submittedName>
</protein>
<keyword evidence="2" id="KW-0347">Helicase</keyword>
<keyword evidence="2" id="KW-0378">Hydrolase</keyword>
<dbReference type="PANTHER" id="PTHR38590">
    <property type="entry name" value="BLL0828 PROTEIN"/>
    <property type="match status" value="1"/>
</dbReference>
<proteinExistence type="predicted"/>
<accession>A0A177NG64</accession>
<dbReference type="PANTHER" id="PTHR38590:SF1">
    <property type="entry name" value="BLL0828 PROTEIN"/>
    <property type="match status" value="1"/>
</dbReference>
<dbReference type="Proteomes" id="UP000077857">
    <property type="component" value="Unassembled WGS sequence"/>
</dbReference>
<dbReference type="AlphaFoldDB" id="A0A177NG64"/>
<evidence type="ECO:0000259" key="1">
    <source>
        <dbReference type="Pfam" id="PF04480"/>
    </source>
</evidence>
<organism evidence="2 3">
    <name type="scientific">Methylomonas koyamae</name>
    <dbReference type="NCBI Taxonomy" id="702114"/>
    <lineage>
        <taxon>Bacteria</taxon>
        <taxon>Pseudomonadati</taxon>
        <taxon>Pseudomonadota</taxon>
        <taxon>Gammaproteobacteria</taxon>
        <taxon>Methylococcales</taxon>
        <taxon>Methylococcaceae</taxon>
        <taxon>Methylomonas</taxon>
    </lineage>
</organism>
<dbReference type="EMBL" id="LUUJ01000070">
    <property type="protein sequence ID" value="OAI17076.1"/>
    <property type="molecule type" value="Genomic_DNA"/>
</dbReference>
<sequence length="123" mass="14480">MKQLARALRKNQTDAEKLLWYRLRNRQLADCKFRRQQVIGPYIADFLCLEPKLIIELDGGQHATQQGQDEQRTRFLESLGYRVLRFWNHDVVNDVESVLEAIRLVVIRFPHPGPLPEGEGERR</sequence>
<dbReference type="InterPro" id="IPR007569">
    <property type="entry name" value="DUF559"/>
</dbReference>
<dbReference type="CDD" id="cd01038">
    <property type="entry name" value="Endonuclease_DUF559"/>
    <property type="match status" value="1"/>
</dbReference>
<reference evidence="2 3" key="1">
    <citation type="submission" date="2016-03" db="EMBL/GenBank/DDBJ databases">
        <authorList>
            <person name="Ploux O."/>
        </authorList>
    </citation>
    <scope>NUCLEOTIDE SEQUENCE [LARGE SCALE GENOMIC DNA]</scope>
    <source>
        <strain evidence="2 3">R-45378</strain>
    </source>
</reference>
<keyword evidence="2" id="KW-0067">ATP-binding</keyword>
<evidence type="ECO:0000313" key="2">
    <source>
        <dbReference type="EMBL" id="OAI17076.1"/>
    </source>
</evidence>
<dbReference type="InterPro" id="IPR011335">
    <property type="entry name" value="Restrct_endonuc-II-like"/>
</dbReference>
<dbReference type="InterPro" id="IPR047216">
    <property type="entry name" value="Endonuclease_DUF559_bact"/>
</dbReference>
<feature type="domain" description="DUF559" evidence="1">
    <location>
        <begin position="2"/>
        <end position="104"/>
    </location>
</feature>
<name>A0A177NG64_9GAMM</name>
<dbReference type="Gene3D" id="3.40.960.10">
    <property type="entry name" value="VSR Endonuclease"/>
    <property type="match status" value="1"/>
</dbReference>
<dbReference type="Pfam" id="PF04480">
    <property type="entry name" value="DUF559"/>
    <property type="match status" value="1"/>
</dbReference>
<dbReference type="OrthoDB" id="9798754at2"/>
<evidence type="ECO:0000313" key="3">
    <source>
        <dbReference type="Proteomes" id="UP000077857"/>
    </source>
</evidence>
<dbReference type="SUPFAM" id="SSF52980">
    <property type="entry name" value="Restriction endonuclease-like"/>
    <property type="match status" value="1"/>
</dbReference>
<keyword evidence="2" id="KW-0547">Nucleotide-binding</keyword>
<dbReference type="GO" id="GO:0004386">
    <property type="term" value="F:helicase activity"/>
    <property type="evidence" value="ECO:0007669"/>
    <property type="project" value="UniProtKB-KW"/>
</dbReference>
<gene>
    <name evidence="2" type="ORF">A1507_11245</name>
</gene>
<dbReference type="RefSeq" id="WP_064040318.1">
    <property type="nucleotide sequence ID" value="NZ_LUUJ01000070.1"/>
</dbReference>
<comment type="caution">
    <text evidence="2">The sequence shown here is derived from an EMBL/GenBank/DDBJ whole genome shotgun (WGS) entry which is preliminary data.</text>
</comment>